<dbReference type="AlphaFoldDB" id="A0A2W4B997"/>
<sequence length="324" mass="37090">MKQLKKIALFLPVTLFLLLGCTGTLEKKAQSFEDRGVSYEMQLPAGWKKDKEVNSEYGLQTAFSAEDSKSNSYLFITTTPVDEVEQKGFGEETRKKIKERYKYKKVKDVYMKEYKVGDYPVCKYTVHTQFKEKSVWAHFYYIWTEHGFVQMTFYSAEDNSYRKRSEKIDAAVETFKEISFDEAKATKSQEALEKEEGDIVTIENNELKMEITAVRKLAGADKKNVLAIRYTFTNLDEKAVKPSVWKEFVTAKQNDEVLSVGKLAQDNAFLDVEELVATQSASVEQGESVESVVLYELVDTSTVELTYLQEAFPGKEPTRVVVPE</sequence>
<evidence type="ECO:0000313" key="5">
    <source>
        <dbReference type="Proteomes" id="UP000249828"/>
    </source>
</evidence>
<gene>
    <name evidence="4" type="ORF">CI088_09925</name>
</gene>
<evidence type="ECO:0000256" key="2">
    <source>
        <dbReference type="SAM" id="SignalP"/>
    </source>
</evidence>
<feature type="signal peptide" evidence="2">
    <location>
        <begin position="1"/>
        <end position="21"/>
    </location>
</feature>
<dbReference type="EMBL" id="PIEU01000076">
    <property type="protein sequence ID" value="PZL72805.1"/>
    <property type="molecule type" value="Genomic_DNA"/>
</dbReference>
<dbReference type="Gene3D" id="2.60.40.1240">
    <property type="match status" value="1"/>
</dbReference>
<keyword evidence="1 2" id="KW-0732">Signal</keyword>
<feature type="chain" id="PRO_5038510946" evidence="2">
    <location>
        <begin position="22"/>
        <end position="324"/>
    </location>
</feature>
<proteinExistence type="predicted"/>
<evidence type="ECO:0000259" key="3">
    <source>
        <dbReference type="Pfam" id="PF16729"/>
    </source>
</evidence>
<evidence type="ECO:0000313" key="4">
    <source>
        <dbReference type="EMBL" id="PZL72805.1"/>
    </source>
</evidence>
<organism evidence="4 5">
    <name type="scientific">Enterococcus plantarum</name>
    <dbReference type="NCBI Taxonomy" id="1077675"/>
    <lineage>
        <taxon>Bacteria</taxon>
        <taxon>Bacillati</taxon>
        <taxon>Bacillota</taxon>
        <taxon>Bacilli</taxon>
        <taxon>Lactobacillales</taxon>
        <taxon>Enterococcaceae</taxon>
        <taxon>Enterococcus</taxon>
    </lineage>
</organism>
<dbReference type="RefSeq" id="WP_111248073.1">
    <property type="nucleotide sequence ID" value="NZ_PIEU01000076.1"/>
</dbReference>
<name>A0A2W4B997_9ENTE</name>
<protein>
    <submittedName>
        <fullName evidence="4">DUF5067 domain-containing protein</fullName>
    </submittedName>
</protein>
<comment type="caution">
    <text evidence="4">The sequence shown here is derived from an EMBL/GenBank/DDBJ whole genome shotgun (WGS) entry which is preliminary data.</text>
</comment>
<evidence type="ECO:0000256" key="1">
    <source>
        <dbReference type="ARBA" id="ARBA00022729"/>
    </source>
</evidence>
<dbReference type="PROSITE" id="PS51257">
    <property type="entry name" value="PROKAR_LIPOPROTEIN"/>
    <property type="match status" value="1"/>
</dbReference>
<dbReference type="Proteomes" id="UP000249828">
    <property type="component" value="Unassembled WGS sequence"/>
</dbReference>
<keyword evidence="5" id="KW-1185">Reference proteome</keyword>
<dbReference type="Gene3D" id="3.40.1000.10">
    <property type="entry name" value="Mog1/PsbP, alpha/beta/alpha sandwich"/>
    <property type="match status" value="1"/>
</dbReference>
<dbReference type="InterPro" id="IPR029050">
    <property type="entry name" value="Immunoprotect_excell_Ig-like"/>
</dbReference>
<reference evidence="4 5" key="1">
    <citation type="submission" date="2017-11" db="EMBL/GenBank/DDBJ databases">
        <title>Draft genome sequence of Enterococcus plantarum TRW2 strain isolated from lettuce.</title>
        <authorList>
            <person name="Kim E.B."/>
            <person name="Marco M.L."/>
            <person name="Williams T.R."/>
            <person name="You I.H."/>
        </authorList>
    </citation>
    <scope>NUCLEOTIDE SEQUENCE [LARGE SCALE GENOMIC DNA]</scope>
    <source>
        <strain evidence="4 5">TRW2</strain>
    </source>
</reference>
<accession>A0A2W4B997</accession>
<dbReference type="Pfam" id="PF16729">
    <property type="entry name" value="DUF5067"/>
    <property type="match status" value="1"/>
</dbReference>
<dbReference type="InterPro" id="IPR031989">
    <property type="entry name" value="DUF5067"/>
</dbReference>
<feature type="domain" description="DUF5067" evidence="3">
    <location>
        <begin position="187"/>
        <end position="307"/>
    </location>
</feature>